<sequence>MPQQGCSHLACMTLQSKSPVGSQFSTTTNSYLMAKLHRQEVHVLTPYIPDTLATAVVQVFLAQPPNSWSKKCCGVACFVKDNSVRSYFIRVYDIVNGMKLWEQELYHRFKYIVADDQPFFHTFKTDTCWAALDFADDAEAGDFGTAIEAMLRAKIPRKQGKEVNIQPSPTINTTTATTTTTNTATSKKEDKKEKGKTKT</sequence>
<dbReference type="SMART" id="SM00461">
    <property type="entry name" value="WH1"/>
    <property type="match status" value="1"/>
</dbReference>
<dbReference type="FunFam" id="2.30.29.30:FF:000130">
    <property type="entry name" value="neural Wiskott-Aldrich syndrome protein"/>
    <property type="match status" value="1"/>
</dbReference>
<dbReference type="Pfam" id="PF00568">
    <property type="entry name" value="WH1"/>
    <property type="match status" value="1"/>
</dbReference>
<keyword evidence="4" id="KW-1185">Reference proteome</keyword>
<reference evidence="3" key="1">
    <citation type="submission" date="2022-11" db="UniProtKB">
        <authorList>
            <consortium name="EnsemblMetazoa"/>
        </authorList>
    </citation>
    <scope>IDENTIFICATION</scope>
</reference>
<evidence type="ECO:0000259" key="2">
    <source>
        <dbReference type="PROSITE" id="PS50229"/>
    </source>
</evidence>
<dbReference type="Proteomes" id="UP000887568">
    <property type="component" value="Unplaced"/>
</dbReference>
<accession>A0A914AQW6</accession>
<dbReference type="OMA" id="DEFCYSK"/>
<evidence type="ECO:0000313" key="3">
    <source>
        <dbReference type="EnsemblMetazoa" id="XP_038066450.1"/>
    </source>
</evidence>
<feature type="region of interest" description="Disordered" evidence="1">
    <location>
        <begin position="161"/>
        <end position="199"/>
    </location>
</feature>
<proteinExistence type="predicted"/>
<dbReference type="AlphaFoldDB" id="A0A914AQW6"/>
<name>A0A914AQW6_PATMI</name>
<dbReference type="RefSeq" id="XP_038066450.1">
    <property type="nucleotide sequence ID" value="XM_038210522.1"/>
</dbReference>
<feature type="domain" description="WH1" evidence="2">
    <location>
        <begin position="44"/>
        <end position="154"/>
    </location>
</feature>
<dbReference type="OrthoDB" id="8963340at2759"/>
<dbReference type="SUPFAM" id="SSF50729">
    <property type="entry name" value="PH domain-like"/>
    <property type="match status" value="1"/>
</dbReference>
<feature type="compositionally biased region" description="Low complexity" evidence="1">
    <location>
        <begin position="170"/>
        <end position="185"/>
    </location>
</feature>
<dbReference type="InterPro" id="IPR033927">
    <property type="entry name" value="WASPfam_EVH1"/>
</dbReference>
<dbReference type="InterPro" id="IPR000697">
    <property type="entry name" value="WH1/EVH1_dom"/>
</dbReference>
<dbReference type="CDD" id="cd01205">
    <property type="entry name" value="EVH1_WASP-like"/>
    <property type="match status" value="1"/>
</dbReference>
<dbReference type="InterPro" id="IPR011993">
    <property type="entry name" value="PH-like_dom_sf"/>
</dbReference>
<evidence type="ECO:0000313" key="4">
    <source>
        <dbReference type="Proteomes" id="UP000887568"/>
    </source>
</evidence>
<evidence type="ECO:0000256" key="1">
    <source>
        <dbReference type="SAM" id="MobiDB-lite"/>
    </source>
</evidence>
<organism evidence="3 4">
    <name type="scientific">Patiria miniata</name>
    <name type="common">Bat star</name>
    <name type="synonym">Asterina miniata</name>
    <dbReference type="NCBI Taxonomy" id="46514"/>
    <lineage>
        <taxon>Eukaryota</taxon>
        <taxon>Metazoa</taxon>
        <taxon>Echinodermata</taxon>
        <taxon>Eleutherozoa</taxon>
        <taxon>Asterozoa</taxon>
        <taxon>Asteroidea</taxon>
        <taxon>Valvatacea</taxon>
        <taxon>Valvatida</taxon>
        <taxon>Asterinidae</taxon>
        <taxon>Patiria</taxon>
    </lineage>
</organism>
<protein>
    <recommendedName>
        <fullName evidence="2">WH1 domain-containing protein</fullName>
    </recommendedName>
</protein>
<dbReference type="Gene3D" id="2.30.29.30">
    <property type="entry name" value="Pleckstrin-homology domain (PH domain)/Phosphotyrosine-binding domain (PTB)"/>
    <property type="match status" value="1"/>
</dbReference>
<dbReference type="GeneID" id="119736505"/>
<dbReference type="EnsemblMetazoa" id="XM_038210522.1">
    <property type="protein sequence ID" value="XP_038066450.1"/>
    <property type="gene ID" value="LOC119736505"/>
</dbReference>
<dbReference type="PROSITE" id="PS50229">
    <property type="entry name" value="WH1"/>
    <property type="match status" value="1"/>
</dbReference>